<sequence>MRVHPVSKNGRRLYREIVSNDTISRWIRGGTGHADRNRFSARDRCGTRADFLRGNARTGGAARRGDGPRYALGSVAAQGWRRDGCAGDMVRCDAAWFGAGADAGGGRYRRRTCAAGDGRGDGVTGRRTAMGALHDAAGPGRQWLDRRTIDQS</sequence>
<proteinExistence type="predicted"/>
<dbReference type="Proteomes" id="UP000684084">
    <property type="component" value="Unassembled WGS sequence"/>
</dbReference>
<accession>A0A915ZD35</accession>
<name>A0A915ZD35_9GLOM</name>
<gene>
    <name evidence="1" type="ORF">CHRIB12_LOCUS12691</name>
</gene>
<protein>
    <submittedName>
        <fullName evidence="1">Uncharacterized protein</fullName>
    </submittedName>
</protein>
<reference evidence="1" key="1">
    <citation type="submission" date="2020-05" db="EMBL/GenBank/DDBJ databases">
        <authorList>
            <person name="Rincon C."/>
            <person name="Sanders R I."/>
            <person name="Robbins C."/>
            <person name="Chaturvedi A."/>
        </authorList>
    </citation>
    <scope>NUCLEOTIDE SEQUENCE</scope>
    <source>
        <strain evidence="1">CHB12</strain>
    </source>
</reference>
<comment type="caution">
    <text evidence="1">The sequence shown here is derived from an EMBL/GenBank/DDBJ whole genome shotgun (WGS) entry which is preliminary data.</text>
</comment>
<dbReference type="AlphaFoldDB" id="A0A915ZD35"/>
<dbReference type="EMBL" id="CAGKOT010000028">
    <property type="protein sequence ID" value="CAB5370587.1"/>
    <property type="molecule type" value="Genomic_DNA"/>
</dbReference>
<organism evidence="1 2">
    <name type="scientific">Rhizophagus irregularis</name>
    <dbReference type="NCBI Taxonomy" id="588596"/>
    <lineage>
        <taxon>Eukaryota</taxon>
        <taxon>Fungi</taxon>
        <taxon>Fungi incertae sedis</taxon>
        <taxon>Mucoromycota</taxon>
        <taxon>Glomeromycotina</taxon>
        <taxon>Glomeromycetes</taxon>
        <taxon>Glomerales</taxon>
        <taxon>Glomeraceae</taxon>
        <taxon>Rhizophagus</taxon>
    </lineage>
</organism>
<evidence type="ECO:0000313" key="1">
    <source>
        <dbReference type="EMBL" id="CAB5370587.1"/>
    </source>
</evidence>
<evidence type="ECO:0000313" key="2">
    <source>
        <dbReference type="Proteomes" id="UP000684084"/>
    </source>
</evidence>